<dbReference type="AlphaFoldDB" id="B1Y072"/>
<organism evidence="2 3">
    <name type="scientific">Leptothrix cholodnii (strain ATCC 51168 / LMG 8142 / SP-6)</name>
    <name type="common">Leptothrix discophora (strain SP-6)</name>
    <dbReference type="NCBI Taxonomy" id="395495"/>
    <lineage>
        <taxon>Bacteria</taxon>
        <taxon>Pseudomonadati</taxon>
        <taxon>Pseudomonadota</taxon>
        <taxon>Betaproteobacteria</taxon>
        <taxon>Burkholderiales</taxon>
        <taxon>Sphaerotilaceae</taxon>
        <taxon>Leptothrix</taxon>
    </lineage>
</organism>
<feature type="transmembrane region" description="Helical" evidence="1">
    <location>
        <begin position="24"/>
        <end position="45"/>
    </location>
</feature>
<dbReference type="STRING" id="395495.Lcho_3093"/>
<dbReference type="eggNOG" id="COG3166">
    <property type="taxonomic scope" value="Bacteria"/>
</dbReference>
<sequence length="214" mass="23254" precursor="true">MSQQLNLLSADLLRQRQRWTLQQGLWLLLALAAAGLIGTLVLQFLTRQAAADLQQLQQAMDSQRIELTTRQGEAQAGPAGRIETELRQLRQREAAERRLQEVLAGGQAGRENGHAAVLQALARQADPAVWITGLSLGQDGDTMELQGRMADAAALPAYLRRLQNEALFHGRQFAQLSLQRVEAGAEGNLAISAYTEFVLRTQLGPAGATAGRTP</sequence>
<protein>
    <submittedName>
        <fullName evidence="2">Fimbrial assembly family protein</fullName>
    </submittedName>
</protein>
<proteinExistence type="predicted"/>
<evidence type="ECO:0000256" key="1">
    <source>
        <dbReference type="SAM" id="Phobius"/>
    </source>
</evidence>
<dbReference type="Proteomes" id="UP000001693">
    <property type="component" value="Chromosome"/>
</dbReference>
<accession>B1Y072</accession>
<keyword evidence="1" id="KW-0472">Membrane</keyword>
<evidence type="ECO:0000313" key="3">
    <source>
        <dbReference type="Proteomes" id="UP000001693"/>
    </source>
</evidence>
<reference evidence="2 3" key="1">
    <citation type="submission" date="2008-03" db="EMBL/GenBank/DDBJ databases">
        <title>Complete sequence of Leptothrix cholodnii SP-6.</title>
        <authorList>
            <consortium name="US DOE Joint Genome Institute"/>
            <person name="Copeland A."/>
            <person name="Lucas S."/>
            <person name="Lapidus A."/>
            <person name="Glavina del Rio T."/>
            <person name="Dalin E."/>
            <person name="Tice H."/>
            <person name="Bruce D."/>
            <person name="Goodwin L."/>
            <person name="Pitluck S."/>
            <person name="Chertkov O."/>
            <person name="Brettin T."/>
            <person name="Detter J.C."/>
            <person name="Han C."/>
            <person name="Kuske C.R."/>
            <person name="Schmutz J."/>
            <person name="Larimer F."/>
            <person name="Land M."/>
            <person name="Hauser L."/>
            <person name="Kyrpides N."/>
            <person name="Lykidis A."/>
            <person name="Emerson D."/>
            <person name="Richardson P."/>
        </authorList>
    </citation>
    <scope>NUCLEOTIDE SEQUENCE [LARGE SCALE GENOMIC DNA]</scope>
    <source>
        <strain evidence="3">ATCC 51168 / LMG 8142 / SP-6</strain>
    </source>
</reference>
<dbReference type="KEGG" id="lch:Lcho_3093"/>
<dbReference type="OrthoDB" id="5405677at2"/>
<keyword evidence="1" id="KW-1133">Transmembrane helix</keyword>
<name>B1Y072_LEPCP</name>
<dbReference type="Pfam" id="PF05137">
    <property type="entry name" value="PilN"/>
    <property type="match status" value="1"/>
</dbReference>
<evidence type="ECO:0000313" key="2">
    <source>
        <dbReference type="EMBL" id="ACB35353.1"/>
    </source>
</evidence>
<gene>
    <name evidence="2" type="ordered locus">Lcho_3093</name>
</gene>
<dbReference type="HOGENOM" id="CLU_097502_0_0_4"/>
<dbReference type="EMBL" id="CP001013">
    <property type="protein sequence ID" value="ACB35353.1"/>
    <property type="molecule type" value="Genomic_DNA"/>
</dbReference>
<dbReference type="RefSeq" id="WP_012348104.1">
    <property type="nucleotide sequence ID" value="NC_010524.1"/>
</dbReference>
<dbReference type="InterPro" id="IPR007813">
    <property type="entry name" value="PilN"/>
</dbReference>
<keyword evidence="3" id="KW-1185">Reference proteome</keyword>
<keyword evidence="1" id="KW-0812">Transmembrane</keyword>